<dbReference type="Proteomes" id="UP000826012">
    <property type="component" value="Chromosome"/>
</dbReference>
<dbReference type="SUPFAM" id="SSF48264">
    <property type="entry name" value="Cytochrome P450"/>
    <property type="match status" value="1"/>
</dbReference>
<organism evidence="1 2">
    <name type="scientific">Mycobacterium senriense</name>
    <dbReference type="NCBI Taxonomy" id="2775496"/>
    <lineage>
        <taxon>Bacteria</taxon>
        <taxon>Bacillati</taxon>
        <taxon>Actinomycetota</taxon>
        <taxon>Actinomycetes</taxon>
        <taxon>Mycobacteriales</taxon>
        <taxon>Mycobacteriaceae</taxon>
        <taxon>Mycobacterium</taxon>
        <taxon>Mycobacterium avium complex (MAC)</taxon>
    </lineage>
</organism>
<evidence type="ECO:0008006" key="3">
    <source>
        <dbReference type="Google" id="ProtNLM"/>
    </source>
</evidence>
<dbReference type="InterPro" id="IPR036396">
    <property type="entry name" value="Cyt_P450_sf"/>
</dbReference>
<dbReference type="EMBL" id="AP024828">
    <property type="protein sequence ID" value="BCZ21942.1"/>
    <property type="molecule type" value="Genomic_DNA"/>
</dbReference>
<evidence type="ECO:0000313" key="2">
    <source>
        <dbReference type="Proteomes" id="UP000826012"/>
    </source>
</evidence>
<evidence type="ECO:0000313" key="1">
    <source>
        <dbReference type="EMBL" id="BCZ21942.1"/>
    </source>
</evidence>
<reference evidence="1 2" key="2">
    <citation type="submission" date="2021-07" db="EMBL/GenBank/DDBJ databases">
        <authorList>
            <person name="Matsumoto Y."/>
            <person name="Motooka D."/>
            <person name="Nakamura S."/>
        </authorList>
    </citation>
    <scope>NUCLEOTIDE SEQUENCE [LARGE SCALE GENOMIC DNA]</scope>
    <source>
        <strain evidence="1 2">TY59</strain>
    </source>
</reference>
<protein>
    <recommendedName>
        <fullName evidence="3">Cytochrome P450</fullName>
    </recommendedName>
</protein>
<dbReference type="Gene3D" id="1.10.630.10">
    <property type="entry name" value="Cytochrome P450"/>
    <property type="match status" value="1"/>
</dbReference>
<sequence length="50" mass="5643">MLQGITSGPLWDKIANSLLCLEGDAHRRLRSLVSRAFTPRASERLYETIV</sequence>
<name>A0ABM7SL82_9MYCO</name>
<accession>A0ABM7SL82</accession>
<reference evidence="1 2" key="1">
    <citation type="submission" date="2021-07" db="EMBL/GenBank/DDBJ databases">
        <title>Complete genome sequence of nontuberculous Mycobacterium sp. TY59.</title>
        <authorList>
            <person name="Fukushima K."/>
        </authorList>
    </citation>
    <scope>NUCLEOTIDE SEQUENCE [LARGE SCALE GENOMIC DNA]</scope>
    <source>
        <strain evidence="1 2">TY59</strain>
    </source>
</reference>
<proteinExistence type="predicted"/>
<gene>
    <name evidence="1" type="ORF">MTY59_17970</name>
</gene>
<keyword evidence="2" id="KW-1185">Reference proteome</keyword>